<evidence type="ECO:0000256" key="5">
    <source>
        <dbReference type="ARBA" id="ARBA00022679"/>
    </source>
</evidence>
<dbReference type="GO" id="GO:0006144">
    <property type="term" value="P:purine nucleobase metabolic process"/>
    <property type="evidence" value="ECO:0007669"/>
    <property type="project" value="TreeGrafter"/>
</dbReference>
<dbReference type="VEuPathDB" id="FungiDB:H310_01790"/>
<dbReference type="InterPro" id="IPR002173">
    <property type="entry name" value="Carboh/pur_kinase_PfkB_CS"/>
</dbReference>
<dbReference type="Pfam" id="PF00294">
    <property type="entry name" value="PfkB"/>
    <property type="match status" value="1"/>
</dbReference>
<dbReference type="Gene3D" id="3.40.1190.20">
    <property type="match status" value="1"/>
</dbReference>
<protein>
    <recommendedName>
        <fullName evidence="4 11">Adenosine kinase</fullName>
        <shortName evidence="11">AK</shortName>
        <ecNumber evidence="4 11">2.7.1.20</ecNumber>
    </recommendedName>
    <alternativeName>
        <fullName evidence="11">Adenosine 5'-phosphotransferase</fullName>
    </alternativeName>
</protein>
<dbReference type="UniPathway" id="UPA00588">
    <property type="reaction ID" value="UER00659"/>
</dbReference>
<comment type="similarity">
    <text evidence="3 11">Belongs to the carbohydrate kinase PfkB family.</text>
</comment>
<dbReference type="GO" id="GO:0005634">
    <property type="term" value="C:nucleus"/>
    <property type="evidence" value="ECO:0007669"/>
    <property type="project" value="TreeGrafter"/>
</dbReference>
<keyword evidence="7 11" id="KW-0547">Nucleotide-binding</keyword>
<feature type="domain" description="Carbohydrate kinase PfkB" evidence="12">
    <location>
        <begin position="50"/>
        <end position="354"/>
    </location>
</feature>
<evidence type="ECO:0000256" key="11">
    <source>
        <dbReference type="RuleBase" id="RU368116"/>
    </source>
</evidence>
<evidence type="ECO:0000256" key="7">
    <source>
        <dbReference type="ARBA" id="ARBA00022741"/>
    </source>
</evidence>
<accession>A0A024UMS0</accession>
<evidence type="ECO:0000256" key="6">
    <source>
        <dbReference type="ARBA" id="ARBA00022726"/>
    </source>
</evidence>
<keyword evidence="8 11" id="KW-0418">Kinase</keyword>
<gene>
    <name evidence="13" type="ORF">H310_01790</name>
</gene>
<dbReference type="eggNOG" id="KOG2854">
    <property type="taxonomic scope" value="Eukaryota"/>
</dbReference>
<dbReference type="GO" id="GO:0005829">
    <property type="term" value="C:cytosol"/>
    <property type="evidence" value="ECO:0007669"/>
    <property type="project" value="TreeGrafter"/>
</dbReference>
<dbReference type="GO" id="GO:0005524">
    <property type="term" value="F:ATP binding"/>
    <property type="evidence" value="ECO:0007669"/>
    <property type="project" value="UniProtKB-UniRule"/>
</dbReference>
<dbReference type="EMBL" id="KI913954">
    <property type="protein sequence ID" value="ETW07162.1"/>
    <property type="molecule type" value="Genomic_DNA"/>
</dbReference>
<dbReference type="GO" id="GO:0004001">
    <property type="term" value="F:adenosine kinase activity"/>
    <property type="evidence" value="ECO:0007669"/>
    <property type="project" value="UniProtKB-UniRule"/>
</dbReference>
<sequence>MGECAAESAMVVGTDEARRRRRLLAFGNPMVDVLLHVTSEFVSSHNLIHGEAIQAHVPDDARQRLLNEALAVPGMIRAAGGSALNSARTIQCLLPPMSSVFVGAVGDDSNGAFLFHESSKQGVEMHLQTVPNMATSTCVCYITPDHERTLVVHGAAHHHYTFNATFVAALDTVDIVYIVSFVLSASTRYECAVHAATHLRPNQLLCMNLSSTNLLHKPVVMERLLTLLPSTHVVLGNANEFRALAIALDIPDTSMPALAQAIATHPAVSDHILLIVTDAANPTWVVHKSESMACPVQRVQDSTAFVVRDTTGAGDAFVGGFLAGLMTNCNVRACVELGHVCARRCVQQMGCQIQLTAGERNRCQDIIQAARTADADALPLFTWLERKRALTS</sequence>
<dbReference type="InterPro" id="IPR001805">
    <property type="entry name" value="Adenokinase"/>
</dbReference>
<evidence type="ECO:0000259" key="12">
    <source>
        <dbReference type="Pfam" id="PF00294"/>
    </source>
</evidence>
<feature type="active site" description="Proton acceptor" evidence="10">
    <location>
        <position position="315"/>
    </location>
</feature>
<evidence type="ECO:0000256" key="2">
    <source>
        <dbReference type="ARBA" id="ARBA00004801"/>
    </source>
</evidence>
<dbReference type="RefSeq" id="XP_008863255.1">
    <property type="nucleotide sequence ID" value="XM_008865033.1"/>
</dbReference>
<dbReference type="EC" id="2.7.1.20" evidence="4 11"/>
<dbReference type="InterPro" id="IPR029056">
    <property type="entry name" value="Ribokinase-like"/>
</dbReference>
<dbReference type="GO" id="GO:0006166">
    <property type="term" value="P:purine ribonucleoside salvage"/>
    <property type="evidence" value="ECO:0007669"/>
    <property type="project" value="UniProtKB-KW"/>
</dbReference>
<comment type="function">
    <text evidence="11">ATP dependent phosphorylation of adenosine and other related nucleoside analogs to monophosphate derivatives.</text>
</comment>
<keyword evidence="9 11" id="KW-0067">ATP-binding</keyword>
<feature type="non-terminal residue" evidence="13">
    <location>
        <position position="1"/>
    </location>
</feature>
<evidence type="ECO:0000256" key="3">
    <source>
        <dbReference type="ARBA" id="ARBA00010688"/>
    </source>
</evidence>
<evidence type="ECO:0000256" key="4">
    <source>
        <dbReference type="ARBA" id="ARBA00012119"/>
    </source>
</evidence>
<dbReference type="GeneID" id="20078840"/>
<dbReference type="CDD" id="cd01168">
    <property type="entry name" value="adenosine_kinase"/>
    <property type="match status" value="1"/>
</dbReference>
<dbReference type="OrthoDB" id="432447at2759"/>
<evidence type="ECO:0000256" key="9">
    <source>
        <dbReference type="ARBA" id="ARBA00022840"/>
    </source>
</evidence>
<dbReference type="Gene3D" id="3.30.1110.10">
    <property type="match status" value="1"/>
</dbReference>
<evidence type="ECO:0000313" key="13">
    <source>
        <dbReference type="EMBL" id="ETW07162.1"/>
    </source>
</evidence>
<organism evidence="13">
    <name type="scientific">Aphanomyces invadans</name>
    <dbReference type="NCBI Taxonomy" id="157072"/>
    <lineage>
        <taxon>Eukaryota</taxon>
        <taxon>Sar</taxon>
        <taxon>Stramenopiles</taxon>
        <taxon>Oomycota</taxon>
        <taxon>Saprolegniomycetes</taxon>
        <taxon>Saprolegniales</taxon>
        <taxon>Verrucalvaceae</taxon>
        <taxon>Aphanomyces</taxon>
    </lineage>
</organism>
<comment type="pathway">
    <text evidence="2 11">Purine metabolism; AMP biosynthesis via salvage pathway; AMP from adenosine: step 1/1.</text>
</comment>
<dbReference type="SUPFAM" id="SSF53613">
    <property type="entry name" value="Ribokinase-like"/>
    <property type="match status" value="1"/>
</dbReference>
<dbReference type="PROSITE" id="PS00584">
    <property type="entry name" value="PFKB_KINASES_2"/>
    <property type="match status" value="1"/>
</dbReference>
<keyword evidence="5 11" id="KW-0808">Transferase</keyword>
<evidence type="ECO:0000256" key="10">
    <source>
        <dbReference type="PIRSR" id="PIRSR601805-1"/>
    </source>
</evidence>
<dbReference type="GO" id="GO:0044209">
    <property type="term" value="P:AMP salvage"/>
    <property type="evidence" value="ECO:0007669"/>
    <property type="project" value="UniProtKB-UniRule"/>
</dbReference>
<dbReference type="AlphaFoldDB" id="A0A024UMS0"/>
<keyword evidence="6 11" id="KW-0660">Purine salvage</keyword>
<proteinExistence type="inferred from homology"/>
<dbReference type="InterPro" id="IPR011611">
    <property type="entry name" value="PfkB_dom"/>
</dbReference>
<comment type="catalytic activity">
    <reaction evidence="11">
        <text>adenosine + ATP = AMP + ADP + H(+)</text>
        <dbReference type="Rhea" id="RHEA:20824"/>
        <dbReference type="ChEBI" id="CHEBI:15378"/>
        <dbReference type="ChEBI" id="CHEBI:16335"/>
        <dbReference type="ChEBI" id="CHEBI:30616"/>
        <dbReference type="ChEBI" id="CHEBI:456215"/>
        <dbReference type="ChEBI" id="CHEBI:456216"/>
        <dbReference type="EC" id="2.7.1.20"/>
    </reaction>
</comment>
<dbReference type="PANTHER" id="PTHR45769:SF3">
    <property type="entry name" value="ADENOSINE KINASE"/>
    <property type="match status" value="1"/>
</dbReference>
<reference evidence="13" key="1">
    <citation type="submission" date="2013-12" db="EMBL/GenBank/DDBJ databases">
        <title>The Genome Sequence of Aphanomyces invadans NJM9701.</title>
        <authorList>
            <consortium name="The Broad Institute Genomics Platform"/>
            <person name="Russ C."/>
            <person name="Tyler B."/>
            <person name="van West P."/>
            <person name="Dieguez-Uribeondo J."/>
            <person name="Young S.K."/>
            <person name="Zeng Q."/>
            <person name="Gargeya S."/>
            <person name="Fitzgerald M."/>
            <person name="Abouelleil A."/>
            <person name="Alvarado L."/>
            <person name="Chapman S.B."/>
            <person name="Gainer-Dewar J."/>
            <person name="Goldberg J."/>
            <person name="Griggs A."/>
            <person name="Gujja S."/>
            <person name="Hansen M."/>
            <person name="Howarth C."/>
            <person name="Imamovic A."/>
            <person name="Ireland A."/>
            <person name="Larimer J."/>
            <person name="McCowan C."/>
            <person name="Murphy C."/>
            <person name="Pearson M."/>
            <person name="Poon T.W."/>
            <person name="Priest M."/>
            <person name="Roberts A."/>
            <person name="Saif S."/>
            <person name="Shea T."/>
            <person name="Sykes S."/>
            <person name="Wortman J."/>
            <person name="Nusbaum C."/>
            <person name="Birren B."/>
        </authorList>
    </citation>
    <scope>NUCLEOTIDE SEQUENCE [LARGE SCALE GENOMIC DNA]</scope>
    <source>
        <strain evidence="13">NJM9701</strain>
    </source>
</reference>
<keyword evidence="11" id="KW-0460">Magnesium</keyword>
<name>A0A024UMS0_9STRA</name>
<evidence type="ECO:0000256" key="8">
    <source>
        <dbReference type="ARBA" id="ARBA00022777"/>
    </source>
</evidence>
<evidence type="ECO:0000256" key="1">
    <source>
        <dbReference type="ARBA" id="ARBA00001946"/>
    </source>
</evidence>
<comment type="cofactor">
    <cofactor evidence="1 11">
        <name>Mg(2+)</name>
        <dbReference type="ChEBI" id="CHEBI:18420"/>
    </cofactor>
</comment>
<dbReference type="PANTHER" id="PTHR45769">
    <property type="entry name" value="ADENOSINE KINASE"/>
    <property type="match status" value="1"/>
</dbReference>